<proteinExistence type="predicted"/>
<gene>
    <name evidence="1" type="ORF">GCM10011402_36020</name>
</gene>
<keyword evidence="2" id="KW-1185">Reference proteome</keyword>
<name>A0ABQ1VM32_9RHOB</name>
<evidence type="ECO:0000313" key="1">
    <source>
        <dbReference type="EMBL" id="GGF80170.1"/>
    </source>
</evidence>
<dbReference type="Proteomes" id="UP000640509">
    <property type="component" value="Unassembled WGS sequence"/>
</dbReference>
<evidence type="ECO:0000313" key="2">
    <source>
        <dbReference type="Proteomes" id="UP000640509"/>
    </source>
</evidence>
<comment type="caution">
    <text evidence="1">The sequence shown here is derived from an EMBL/GenBank/DDBJ whole genome shotgun (WGS) entry which is preliminary data.</text>
</comment>
<sequence>MCMFGTTMMKTAAGPTENALKALLAKHACPVPFHEVRTRFLGNIATPTMSVSPLQIIKDLWGGELPAVDSIDDLNDLLEALVQGLWNGLTLHQKRSQPFRLTRMSTDATAAHLARYARVRFEELDGFMTGLFNGQEIIDLPERAHEAVGHIKELRAMMTGICDLAAREPRPDDPEQLETTFKHLRELTRIMETEIHEAVLSCARARRQMLESAPSARSTIH</sequence>
<organism evidence="1 2">
    <name type="scientific">Paracoccus acridae</name>
    <dbReference type="NCBI Taxonomy" id="1795310"/>
    <lineage>
        <taxon>Bacteria</taxon>
        <taxon>Pseudomonadati</taxon>
        <taxon>Pseudomonadota</taxon>
        <taxon>Alphaproteobacteria</taxon>
        <taxon>Rhodobacterales</taxon>
        <taxon>Paracoccaceae</taxon>
        <taxon>Paracoccus</taxon>
    </lineage>
</organism>
<dbReference type="EMBL" id="BMIV01000027">
    <property type="protein sequence ID" value="GGF80170.1"/>
    <property type="molecule type" value="Genomic_DNA"/>
</dbReference>
<reference evidence="2" key="1">
    <citation type="journal article" date="2019" name="Int. J. Syst. Evol. Microbiol.">
        <title>The Global Catalogue of Microorganisms (GCM) 10K type strain sequencing project: providing services to taxonomists for standard genome sequencing and annotation.</title>
        <authorList>
            <consortium name="The Broad Institute Genomics Platform"/>
            <consortium name="The Broad Institute Genome Sequencing Center for Infectious Disease"/>
            <person name="Wu L."/>
            <person name="Ma J."/>
        </authorList>
    </citation>
    <scope>NUCLEOTIDE SEQUENCE [LARGE SCALE GENOMIC DNA]</scope>
    <source>
        <strain evidence="2">CGMCC 1.15419</strain>
    </source>
</reference>
<accession>A0ABQ1VM32</accession>
<protein>
    <submittedName>
        <fullName evidence="1">Uncharacterized protein</fullName>
    </submittedName>
</protein>